<feature type="transmembrane region" description="Helical" evidence="1">
    <location>
        <begin position="35"/>
        <end position="60"/>
    </location>
</feature>
<evidence type="ECO:0000313" key="2">
    <source>
        <dbReference type="EMBL" id="NOU87012.1"/>
    </source>
</evidence>
<keyword evidence="1" id="KW-0472">Membrane</keyword>
<comment type="caution">
    <text evidence="2">The sequence shown here is derived from an EMBL/GenBank/DDBJ whole genome shotgun (WGS) entry which is preliminary data.</text>
</comment>
<keyword evidence="1" id="KW-0812">Transmembrane</keyword>
<evidence type="ECO:0000256" key="1">
    <source>
        <dbReference type="SAM" id="Phobius"/>
    </source>
</evidence>
<evidence type="ECO:0000313" key="3">
    <source>
        <dbReference type="Proteomes" id="UP000658690"/>
    </source>
</evidence>
<dbReference type="Proteomes" id="UP000658690">
    <property type="component" value="Unassembled WGS sequence"/>
</dbReference>
<reference evidence="2 3" key="1">
    <citation type="submission" date="2019-10" db="EMBL/GenBank/DDBJ databases">
        <title>Description of Paenibacillus choica sp. nov.</title>
        <authorList>
            <person name="Carlier A."/>
            <person name="Qi S."/>
        </authorList>
    </citation>
    <scope>NUCLEOTIDE SEQUENCE [LARGE SCALE GENOMIC DNA]</scope>
    <source>
        <strain evidence="2 3">LMG 31460</strain>
    </source>
</reference>
<gene>
    <name evidence="2" type="ORF">GC102_14655</name>
</gene>
<sequence>MKPFVYLNIASIVWALFLLNYLPGSKMLETNQSNLWLFMLVSLWTIVPTLLMIYVTAWISKRSRNSISERK</sequence>
<feature type="transmembrane region" description="Helical" evidence="1">
    <location>
        <begin position="5"/>
        <end position="23"/>
    </location>
</feature>
<name>A0ABX1Z1E9_9BACL</name>
<protein>
    <recommendedName>
        <fullName evidence="4">Integral membrane protein</fullName>
    </recommendedName>
</protein>
<proteinExistence type="predicted"/>
<evidence type="ECO:0008006" key="4">
    <source>
        <dbReference type="Google" id="ProtNLM"/>
    </source>
</evidence>
<keyword evidence="1" id="KW-1133">Transmembrane helix</keyword>
<dbReference type="RefSeq" id="WP_171690218.1">
    <property type="nucleotide sequence ID" value="NZ_WHOC01000073.1"/>
</dbReference>
<organism evidence="2 3">
    <name type="scientific">Paenibacillus germinis</name>
    <dbReference type="NCBI Taxonomy" id="2654979"/>
    <lineage>
        <taxon>Bacteria</taxon>
        <taxon>Bacillati</taxon>
        <taxon>Bacillota</taxon>
        <taxon>Bacilli</taxon>
        <taxon>Bacillales</taxon>
        <taxon>Paenibacillaceae</taxon>
        <taxon>Paenibacillus</taxon>
    </lineage>
</organism>
<keyword evidence="3" id="KW-1185">Reference proteome</keyword>
<accession>A0ABX1Z1E9</accession>
<dbReference type="EMBL" id="WHOC01000073">
    <property type="protein sequence ID" value="NOU87012.1"/>
    <property type="molecule type" value="Genomic_DNA"/>
</dbReference>